<dbReference type="InterPro" id="IPR037066">
    <property type="entry name" value="Plug_dom_sf"/>
</dbReference>
<feature type="compositionally biased region" description="Low complexity" evidence="11">
    <location>
        <begin position="50"/>
        <end position="60"/>
    </location>
</feature>
<accession>Q9F634</accession>
<evidence type="ECO:0000256" key="6">
    <source>
        <dbReference type="ARBA" id="ARBA00022729"/>
    </source>
</evidence>
<protein>
    <submittedName>
        <fullName evidence="14">MxcH</fullName>
    </submittedName>
</protein>
<dbReference type="PROSITE" id="PS52015">
    <property type="entry name" value="TONB_CTD"/>
    <property type="match status" value="1"/>
</dbReference>
<evidence type="ECO:0000256" key="3">
    <source>
        <dbReference type="ARBA" id="ARBA00022448"/>
    </source>
</evidence>
<sequence>MKMRSIFIVSSPFGTPTRERALARLCRTALLAALLTSRLAQAQEQSPERATPQAPSGSAPAPQPSEAPPAAPVVEMPKLLEIVEAIYPAQAKQDRLEAKVALRLTLDAQGVVKTAEVLGPVGHGFDEAAQEAALRFRFEPAKRNGTTVPARVVYTYEFRLPPPPTPPSAQPSGQAAASESSDSSFGETIEVSAGGESVAQRRRQSAEAVQVLEVGTLQREAVDLGEALARTEGVSVRRSGGLGSTSRFSIAGLTDEQIRFFIDGVPLELAGYGAGLANVPVNLVQRVETYQGVVPIRFGADALGGAVHLETDQNFQGLGASASYEFGSFDTHRLTASIRQLHEPTGFLLRASGFFDTTRNDYLVDVEVEAADGSGRPVRARVHRFHDGYRAGGAGIEAGFVDQSWARRLLLRVFTGTYDKDLQNDIEMSAPYGEVEYGETSGGSTLRFEQIYSNGLSVDAIAGYTYRRNHLTDLSQCVYDWYGRCILVLPQPGVLEGRPIERTIGQHTGFARLNFGWNVSPSQKFRLSLAPTFVDRAGEDRQLQEAQQLDPLDGERNLFSLVAGLEYEIDAFEERLENILFVKDYLQRAYGEKPLDGGEFAITKRNLHQVGVGDSARLRFAPGLYAKASYEWATRMPRPDEFFGDGLLVVENLKLQPETSHNLNLGLTYEAPSTPAGDFRANVTGFGRLADQLILLVPQPSYFVYENVFAARSLGVSGTAGWISPGRYVSLDGNATWQDFRNTSSEGVYGAFVDKRIPNRPYLFANGSARFELSNLMNPRDELALTWNLRYIHKFFRAWEGFGKVDTKDVIASQWVHSLSLTYVTRSDSATLTWSADAQNLTDAKAFDFYGVQRPGRSLFATLTVDFET</sequence>
<evidence type="ECO:0000256" key="5">
    <source>
        <dbReference type="ARBA" id="ARBA00022692"/>
    </source>
</evidence>
<evidence type="ECO:0000256" key="8">
    <source>
        <dbReference type="ARBA" id="ARBA00023136"/>
    </source>
</evidence>
<dbReference type="PANTHER" id="PTHR30069:SF29">
    <property type="entry name" value="HEMOGLOBIN AND HEMOGLOBIN-HAPTOGLOBIN-BINDING PROTEIN 1-RELATED"/>
    <property type="match status" value="1"/>
</dbReference>
<evidence type="ECO:0000259" key="13">
    <source>
        <dbReference type="PROSITE" id="PS52015"/>
    </source>
</evidence>
<dbReference type="InterPro" id="IPR039426">
    <property type="entry name" value="TonB-dep_rcpt-like"/>
</dbReference>
<keyword evidence="9 10" id="KW-0998">Cell outer membrane</keyword>
<keyword evidence="7" id="KW-1133">Transmembrane helix</keyword>
<dbReference type="InterPro" id="IPR006260">
    <property type="entry name" value="TonB/TolA_C"/>
</dbReference>
<reference evidence="14" key="2">
    <citation type="journal article" date="2000" name="Eur. J. Biochem.">
        <title>The myxochelin iron transport regulon of the myxobacterium Stigmatella aurantiaca Sg a15.</title>
        <authorList>
            <person name="Silakowski B."/>
            <person name="Kunze B."/>
            <person name="Nordsiek G."/>
            <person name="Blocker H."/>
            <person name="Hofle G."/>
            <person name="Muller R."/>
        </authorList>
    </citation>
    <scope>NUCLEOTIDE SEQUENCE</scope>
    <source>
        <strain evidence="14">Sg a15</strain>
    </source>
</reference>
<feature type="region of interest" description="Disordered" evidence="11">
    <location>
        <begin position="159"/>
        <end position="187"/>
    </location>
</feature>
<dbReference type="EMBL" id="AF299336">
    <property type="protein sequence ID" value="AAG31132.1"/>
    <property type="molecule type" value="Genomic_DNA"/>
</dbReference>
<dbReference type="Pfam" id="PF07715">
    <property type="entry name" value="Plug"/>
    <property type="match status" value="1"/>
</dbReference>
<dbReference type="PANTHER" id="PTHR30069">
    <property type="entry name" value="TONB-DEPENDENT OUTER MEMBRANE RECEPTOR"/>
    <property type="match status" value="1"/>
</dbReference>
<evidence type="ECO:0000256" key="9">
    <source>
        <dbReference type="ARBA" id="ARBA00023237"/>
    </source>
</evidence>
<dbReference type="NCBIfam" id="NF038079">
    <property type="entry name" value="TonB_sider_MxcH"/>
    <property type="match status" value="1"/>
</dbReference>
<gene>
    <name evidence="14" type="primary">mxcH</name>
</gene>
<dbReference type="AlphaFoldDB" id="Q9F634"/>
<evidence type="ECO:0000256" key="4">
    <source>
        <dbReference type="ARBA" id="ARBA00022452"/>
    </source>
</evidence>
<dbReference type="PROSITE" id="PS52016">
    <property type="entry name" value="TONB_DEPENDENT_REC_3"/>
    <property type="match status" value="1"/>
</dbReference>
<dbReference type="Pfam" id="PF03544">
    <property type="entry name" value="TonB_C"/>
    <property type="match status" value="1"/>
</dbReference>
<evidence type="ECO:0000256" key="7">
    <source>
        <dbReference type="ARBA" id="ARBA00022989"/>
    </source>
</evidence>
<dbReference type="GO" id="GO:0044718">
    <property type="term" value="P:siderophore transmembrane transport"/>
    <property type="evidence" value="ECO:0007669"/>
    <property type="project" value="TreeGrafter"/>
</dbReference>
<feature type="region of interest" description="Disordered" evidence="11">
    <location>
        <begin position="41"/>
        <end position="70"/>
    </location>
</feature>
<dbReference type="CDD" id="cd01347">
    <property type="entry name" value="ligand_gated_channel"/>
    <property type="match status" value="1"/>
</dbReference>
<feature type="signal peptide" evidence="12">
    <location>
        <begin position="1"/>
        <end position="42"/>
    </location>
</feature>
<reference evidence="14" key="1">
    <citation type="journal article" date="2000" name="Arch. Microbiol.">
        <title>Stigmatella aurantiaca Sg a15 carries genes encoding type I and type II 3-deoxy-D-arabino-heptulosonate-7-phosphate synthases: involvement of a type II synthase in aurachin biosynthesis.</title>
        <authorList>
            <person name="Silakowski B."/>
            <person name="Kunze B."/>
            <person name="Muller R."/>
        </authorList>
    </citation>
    <scope>NUCLEOTIDE SEQUENCE</scope>
    <source>
        <strain evidence="14">Sg a15</strain>
    </source>
</reference>
<feature type="compositionally biased region" description="Pro residues" evidence="11">
    <location>
        <begin position="61"/>
        <end position="70"/>
    </location>
</feature>
<keyword evidence="6 12" id="KW-0732">Signal</keyword>
<evidence type="ECO:0000256" key="10">
    <source>
        <dbReference type="PROSITE-ProRule" id="PRU01360"/>
    </source>
</evidence>
<name>Q9F634_STIAU</name>
<feature type="chain" id="PRO_5004325235" evidence="12">
    <location>
        <begin position="43"/>
        <end position="869"/>
    </location>
</feature>
<dbReference type="SUPFAM" id="SSF56935">
    <property type="entry name" value="Porins"/>
    <property type="match status" value="1"/>
</dbReference>
<comment type="similarity">
    <text evidence="10">Belongs to the TonB-dependent receptor family.</text>
</comment>
<evidence type="ECO:0000256" key="12">
    <source>
        <dbReference type="SAM" id="SignalP"/>
    </source>
</evidence>
<feature type="compositionally biased region" description="Pro residues" evidence="11">
    <location>
        <begin position="160"/>
        <end position="169"/>
    </location>
</feature>
<dbReference type="Gene3D" id="2.40.170.20">
    <property type="entry name" value="TonB-dependent receptor, beta-barrel domain"/>
    <property type="match status" value="1"/>
</dbReference>
<dbReference type="InterPro" id="IPR037682">
    <property type="entry name" value="TonB_C"/>
</dbReference>
<feature type="domain" description="TonB C-terminal" evidence="13">
    <location>
        <begin position="72"/>
        <end position="167"/>
    </location>
</feature>
<keyword evidence="4 10" id="KW-1134">Transmembrane beta strand</keyword>
<dbReference type="InterPro" id="IPR036942">
    <property type="entry name" value="Beta-barrel_TonB_sf"/>
</dbReference>
<dbReference type="Gene3D" id="2.170.130.10">
    <property type="entry name" value="TonB-dependent receptor, plug domain"/>
    <property type="match status" value="1"/>
</dbReference>
<evidence type="ECO:0000256" key="11">
    <source>
        <dbReference type="SAM" id="MobiDB-lite"/>
    </source>
</evidence>
<dbReference type="GO" id="GO:0015344">
    <property type="term" value="F:siderophore uptake transmembrane transporter activity"/>
    <property type="evidence" value="ECO:0007669"/>
    <property type="project" value="TreeGrafter"/>
</dbReference>
<comment type="subcellular location">
    <subcellularLocation>
        <location evidence="2 10">Cell outer membrane</location>
        <topology evidence="2 10">Multi-pass membrane protein</topology>
    </subcellularLocation>
    <subcellularLocation>
        <location evidence="1">Membrane</location>
        <topology evidence="1">Single-pass membrane protein</topology>
    </subcellularLocation>
</comment>
<evidence type="ECO:0000256" key="1">
    <source>
        <dbReference type="ARBA" id="ARBA00004167"/>
    </source>
</evidence>
<keyword evidence="5 10" id="KW-0812">Transmembrane</keyword>
<organism evidence="14">
    <name type="scientific">Stigmatella aurantiaca</name>
    <dbReference type="NCBI Taxonomy" id="41"/>
    <lineage>
        <taxon>Bacteria</taxon>
        <taxon>Pseudomonadati</taxon>
        <taxon>Myxococcota</taxon>
        <taxon>Myxococcia</taxon>
        <taxon>Myxococcales</taxon>
        <taxon>Cystobacterineae</taxon>
        <taxon>Archangiaceae</taxon>
        <taxon>Stigmatella</taxon>
    </lineage>
</organism>
<evidence type="ECO:0000256" key="2">
    <source>
        <dbReference type="ARBA" id="ARBA00004571"/>
    </source>
</evidence>
<proteinExistence type="inferred from homology"/>
<dbReference type="TCDB" id="1.B.14.3.6">
    <property type="family name" value="the outer membrane receptor (omr) family"/>
</dbReference>
<dbReference type="InterPro" id="IPR012910">
    <property type="entry name" value="Plug_dom"/>
</dbReference>
<keyword evidence="8 10" id="KW-0472">Membrane</keyword>
<keyword evidence="3 10" id="KW-0813">Transport</keyword>
<dbReference type="SUPFAM" id="SSF74653">
    <property type="entry name" value="TolA/TonB C-terminal domain"/>
    <property type="match status" value="1"/>
</dbReference>
<dbReference type="NCBIfam" id="TIGR01352">
    <property type="entry name" value="tonB_Cterm"/>
    <property type="match status" value="1"/>
</dbReference>
<feature type="compositionally biased region" description="Low complexity" evidence="11">
    <location>
        <begin position="170"/>
        <end position="181"/>
    </location>
</feature>
<dbReference type="GO" id="GO:0009279">
    <property type="term" value="C:cell outer membrane"/>
    <property type="evidence" value="ECO:0007669"/>
    <property type="project" value="UniProtKB-SubCell"/>
</dbReference>
<evidence type="ECO:0000313" key="14">
    <source>
        <dbReference type="EMBL" id="AAG31132.1"/>
    </source>
</evidence>
<dbReference type="Gene3D" id="3.30.1150.10">
    <property type="match status" value="1"/>
</dbReference>